<reference evidence="2 3" key="1">
    <citation type="submission" date="2023-12" db="EMBL/GenBank/DDBJ databases">
        <title>A high-quality genome assembly for Dillenia turbinata (Dilleniales).</title>
        <authorList>
            <person name="Chanderbali A."/>
        </authorList>
    </citation>
    <scope>NUCLEOTIDE SEQUENCE [LARGE SCALE GENOMIC DNA]</scope>
    <source>
        <strain evidence="2">LSX21</strain>
        <tissue evidence="2">Leaf</tissue>
    </source>
</reference>
<protein>
    <submittedName>
        <fullName evidence="2">Uncharacterized protein</fullName>
    </submittedName>
</protein>
<keyword evidence="1" id="KW-0472">Membrane</keyword>
<keyword evidence="1" id="KW-1133">Transmembrane helix</keyword>
<accession>A0AAN8US25</accession>
<evidence type="ECO:0000313" key="3">
    <source>
        <dbReference type="Proteomes" id="UP001370490"/>
    </source>
</evidence>
<sequence length="121" mass="13206">MVPLLCIQTNPEKTPSTVKVVEKLEGSVESLQIPLDYYHGQSSASASGHFTASRLYSSASFQSSDSLRKRGYGPPKPMLGLGLTWNSQTEGLKLRSCKVYAYGMISIVGPILAFIHPFIKL</sequence>
<keyword evidence="1" id="KW-0812">Transmembrane</keyword>
<name>A0AAN8US25_9MAGN</name>
<dbReference type="Proteomes" id="UP001370490">
    <property type="component" value="Unassembled WGS sequence"/>
</dbReference>
<organism evidence="2 3">
    <name type="scientific">Dillenia turbinata</name>
    <dbReference type="NCBI Taxonomy" id="194707"/>
    <lineage>
        <taxon>Eukaryota</taxon>
        <taxon>Viridiplantae</taxon>
        <taxon>Streptophyta</taxon>
        <taxon>Embryophyta</taxon>
        <taxon>Tracheophyta</taxon>
        <taxon>Spermatophyta</taxon>
        <taxon>Magnoliopsida</taxon>
        <taxon>eudicotyledons</taxon>
        <taxon>Gunneridae</taxon>
        <taxon>Pentapetalae</taxon>
        <taxon>Dilleniales</taxon>
        <taxon>Dilleniaceae</taxon>
        <taxon>Dillenia</taxon>
    </lineage>
</organism>
<dbReference type="AlphaFoldDB" id="A0AAN8US25"/>
<dbReference type="EMBL" id="JBAMMX010000025">
    <property type="protein sequence ID" value="KAK6915682.1"/>
    <property type="molecule type" value="Genomic_DNA"/>
</dbReference>
<evidence type="ECO:0000256" key="1">
    <source>
        <dbReference type="SAM" id="Phobius"/>
    </source>
</evidence>
<keyword evidence="3" id="KW-1185">Reference proteome</keyword>
<comment type="caution">
    <text evidence="2">The sequence shown here is derived from an EMBL/GenBank/DDBJ whole genome shotgun (WGS) entry which is preliminary data.</text>
</comment>
<feature type="transmembrane region" description="Helical" evidence="1">
    <location>
        <begin position="99"/>
        <end position="119"/>
    </location>
</feature>
<gene>
    <name evidence="2" type="ORF">RJ641_020799</name>
</gene>
<proteinExistence type="predicted"/>
<evidence type="ECO:0000313" key="2">
    <source>
        <dbReference type="EMBL" id="KAK6915682.1"/>
    </source>
</evidence>